<dbReference type="GO" id="GO:0004519">
    <property type="term" value="F:endonuclease activity"/>
    <property type="evidence" value="ECO:0007669"/>
    <property type="project" value="UniProtKB-KW"/>
</dbReference>
<reference evidence="1" key="1">
    <citation type="submission" date="2022-06" db="EMBL/GenBank/DDBJ databases">
        <title>Sphingomonas sp. nov. isolated from rhizosphere soil of tomato.</title>
        <authorList>
            <person name="Dong H."/>
            <person name="Gao R."/>
        </authorList>
    </citation>
    <scope>NUCLEOTIDE SEQUENCE</scope>
    <source>
        <strain evidence="1">MMSM24</strain>
    </source>
</reference>
<keyword evidence="1" id="KW-0540">Nuclease</keyword>
<keyword evidence="1" id="KW-0255">Endonuclease</keyword>
<gene>
    <name evidence="1" type="ORF">NEE01_16145</name>
</gene>
<sequence>MHNPDNARSLNLIESLRTLPPSGAESFEHLIRDLLSRATGRRFTIAKSGPQGGIDARTGADPDTIQIGVEAKRYGQGTHLGLDELKSKLRDTAKAHSDLELWILAASREIAEPDAGALRAEGDDLGISVLILDWPQSNEAISSLLLLCAAHPDLLAASIAMTPQIQGLLAATRAHPSYAVQLEQLLKSLTDPGLGYANARSAMAARLVESMASKPAAATSIGRYANLSDPEVVRVDRPALRESITAWWNNMPCSLLALLGDDGMGKTWAVLGWWLDRTLSGTDLPLTLVVPARAVTSTNPGEIIGRALYAAFQIRDAAWWERRARRWCAGAHETRILMLVDGLNERFDAQGWPDIGAQIQLSPWAGSIALIVTDRFDHWRRFAGGFDAVDVRFHEEKVGKFSEPELDSLLGRGGLRRTELDPGLIPLMMVPRLCALAIRHWERLGRSGDITPERLIYEDFRDRIYPDLGDDELRNLIAEMGQAILHGNQAGITVLRRQIGEALAAESGMAIPDSTISAIVSGVWFAQIPGEPHRFKINEDLAPIAIGLALARSLQPATTRHDAERRIIAFVDDLRGLELGVTVIGIAASFATIWPQCSIIARDTLLDAWLSSDNFGQNELRRYTRLIAENPALFLDRAELVWRDLERRDDDRDINLAGLVNAAEAYPAVLDAFAARAVPWFAETYPWKSSSNGDDLDERLTLPAIHARIEEWNLARGEILPALKLVEFTDEDAGALGLAIMLIRAISYLPRKPFAPALGIYAVATTITHRVHYQRESFEWLLRANTIDAAEASVALVEQANAIRDVGRPAATYAADLLLDALAALAPGARPSTQIEYRLPWPESQRTTVQDGIVHWHHEPASMERGWGEAALFYAPSLVRFATDPEATLADESVALLRSAFEDAIDCIPDQSLELQKGVEAVLARWAPDLLARYFGRIENIDGGAQLNRAVKGWTRSWIAHQPETTIGIECAFQAARRASAATGGRLNPELTMLALAEADAAAQYSVFKNMPEGTIWPEGYDSLLAKPEAAQFSELEEILAPDQPPKHLVAWLALLSHSDLRAMPPRFNAVTRLFEHENLDVRVAALQLAGTDADRELADALRDIGWKAEGKEGVEPVYGSAALARAQPMPGEGRVARIIPLAYGTLAEQWPGEEPFFNAFAQNVRDTIALEINPPRTGRAFGHSFNNAGAYARLIAERATEVEDWLRPLIDRGDVSLHDILFGGEQAVVRSCKALMSAGRPISATIWRILLQSIKSGNVASDEILLMPFLVGKNSVSDSLRAECLDAINIDSKIEYISIGLQHRGELEWLIDFIDWRICRSTLDAGKALVLAGALDSNHQADHLWSKIDAMDFPAWLREVRKVARGCYKTNAKAKIWLARFCQAREPVDAFMAFELFRACVERATRLWATDLVDEGRLHLARRQADHWAVNLPALNHEAKAVAKRGEDRLAYTRIPRDRLAPWR</sequence>
<accession>A0AA41ZBY2</accession>
<comment type="caution">
    <text evidence="1">The sequence shown here is derived from an EMBL/GenBank/DDBJ whole genome shotgun (WGS) entry which is preliminary data.</text>
</comment>
<dbReference type="EMBL" id="JANFAV010000012">
    <property type="protein sequence ID" value="MCW6536311.1"/>
    <property type="molecule type" value="Genomic_DNA"/>
</dbReference>
<evidence type="ECO:0000313" key="1">
    <source>
        <dbReference type="EMBL" id="MCW6536311.1"/>
    </source>
</evidence>
<name>A0AA41ZBY2_9SPHN</name>
<dbReference type="RefSeq" id="WP_265269723.1">
    <property type="nucleotide sequence ID" value="NZ_JANFAV010000012.1"/>
</dbReference>
<organism evidence="1 2">
    <name type="scientific">Sphingomonas lycopersici</name>
    <dbReference type="NCBI Taxonomy" id="2951807"/>
    <lineage>
        <taxon>Bacteria</taxon>
        <taxon>Pseudomonadati</taxon>
        <taxon>Pseudomonadota</taxon>
        <taxon>Alphaproteobacteria</taxon>
        <taxon>Sphingomonadales</taxon>
        <taxon>Sphingomonadaceae</taxon>
        <taxon>Sphingomonas</taxon>
    </lineage>
</organism>
<dbReference type="InterPro" id="IPR011856">
    <property type="entry name" value="tRNA_endonuc-like_dom_sf"/>
</dbReference>
<dbReference type="Gene3D" id="3.40.1350.10">
    <property type="match status" value="1"/>
</dbReference>
<dbReference type="GO" id="GO:0003676">
    <property type="term" value="F:nucleic acid binding"/>
    <property type="evidence" value="ECO:0007669"/>
    <property type="project" value="InterPro"/>
</dbReference>
<keyword evidence="2" id="KW-1185">Reference proteome</keyword>
<evidence type="ECO:0000313" key="2">
    <source>
        <dbReference type="Proteomes" id="UP001165565"/>
    </source>
</evidence>
<protein>
    <submittedName>
        <fullName evidence="1">Restriction endonuclease</fullName>
    </submittedName>
</protein>
<dbReference type="Proteomes" id="UP001165565">
    <property type="component" value="Unassembled WGS sequence"/>
</dbReference>
<keyword evidence="1" id="KW-0378">Hydrolase</keyword>
<proteinExistence type="predicted"/>